<dbReference type="InterPro" id="IPR001610">
    <property type="entry name" value="PAC"/>
</dbReference>
<dbReference type="CDD" id="cd00130">
    <property type="entry name" value="PAS"/>
    <property type="match status" value="1"/>
</dbReference>
<evidence type="ECO:0000256" key="2">
    <source>
        <dbReference type="ARBA" id="ARBA00012282"/>
    </source>
</evidence>
<dbReference type="EMBL" id="CP002738">
    <property type="protein sequence ID" value="AEG00806.1"/>
    <property type="molecule type" value="Genomic_DNA"/>
</dbReference>
<dbReference type="InterPro" id="IPR029787">
    <property type="entry name" value="Nucleotide_cyclase"/>
</dbReference>
<dbReference type="FunFam" id="3.20.20.450:FF:000001">
    <property type="entry name" value="Cyclic di-GMP phosphodiesterase yahA"/>
    <property type="match status" value="1"/>
</dbReference>
<dbReference type="GO" id="GO:0000160">
    <property type="term" value="P:phosphorelay signal transduction system"/>
    <property type="evidence" value="ECO:0007669"/>
    <property type="project" value="InterPro"/>
</dbReference>
<dbReference type="Proteomes" id="UP000008888">
    <property type="component" value="Chromosome"/>
</dbReference>
<dbReference type="Gene3D" id="3.40.50.2300">
    <property type="match status" value="1"/>
</dbReference>
<evidence type="ECO:0000313" key="11">
    <source>
        <dbReference type="EMBL" id="AEG00806.1"/>
    </source>
</evidence>
<sequence>MKISNLSKSLILLVDDLPANLHVLVSALRDDYRIKTATSGDAALKLVALPDKPDLILLDVMMPGMSGIEVMQQLRLSQETRDIPVIFVSADDSEQTQLAGLELGADDYLIKPVVTSLLQLRVKNLLLRKYAEHQLRLAAHVFDSSGEAIMITDKENCIVEVNPAFTQLTGYTLEEVKGRNPKFLSADPENCALYQTMWKSISERDFWQGELLDRNKAGHIYPKLLSISVVRNIYNDIDFFIGSFTDISERKAAEKHISELALYDNLTGLCNRFNLQIRLDQALVTAKREQKIVAVMFIDMDRFKTINDTLGHAAGDELLIEVANRLRTNVRDSDIVARWGGDEFVVVLNDVESSAAAARVADKIVKSLGCPYLIKKNRLHSSPSIGIALFPNDGANSEVLMKYADMAMYHAKDQGRNNFQFFTSAMNQATVERLQLERDLKTALEEQQFELHYQPQLSAVDCGITGFEALVRWRHPNMGLVPPAKFIQIAEESGLIQPLGEWVLNESCRQLREWRDLGFPVPNIAVNLSAHQLRLTTLLADITRILETHGLKFSDLELEVTESVAMQDPKSCIGQLQALRIMGVRLSIDDFGTGYSSLSYLNQLPIHSLKLDRSFVRDAETNSNDVTICAATINLAHNLGLSIVAEGVETLFQRDLLIAHKCDVLQGFLFSPPLPAEQVLAFMKNKTISIHDCIKHAAR</sequence>
<reference key="2">
    <citation type="submission" date="2011-05" db="EMBL/GenBank/DDBJ databases">
        <title>Complete genome sequence of the aerobic marine methanotroph Methylomonas methanica MC09.</title>
        <authorList>
            <person name="Boden R."/>
            <person name="Cunliffe M."/>
            <person name="Scanlan J."/>
            <person name="Moussard H."/>
            <person name="Kits K.D."/>
            <person name="Klotz M."/>
            <person name="Jetten M."/>
            <person name="Vuilleumier S."/>
            <person name="Han J."/>
            <person name="Peters L."/>
            <person name="Mikhailova N."/>
            <person name="Teshima H."/>
            <person name="Tapia R."/>
            <person name="Kyrpides N."/>
            <person name="Ivanova N."/>
            <person name="Pagani I."/>
            <person name="Cheng J.-F."/>
            <person name="Goodwin L."/>
            <person name="Han C."/>
            <person name="Hauser L."/>
            <person name="Land M."/>
            <person name="Lapidus A."/>
            <person name="Lucas S."/>
            <person name="Pitluck S."/>
            <person name="Woyke T."/>
            <person name="Stein L.Y."/>
            <person name="Murrell C."/>
        </authorList>
    </citation>
    <scope>NUCLEOTIDE SEQUENCE</scope>
    <source>
        <strain>MC09</strain>
    </source>
</reference>
<evidence type="ECO:0000259" key="7">
    <source>
        <dbReference type="PROSITE" id="PS50112"/>
    </source>
</evidence>
<feature type="domain" description="Response regulatory" evidence="6">
    <location>
        <begin position="10"/>
        <end position="126"/>
    </location>
</feature>
<dbReference type="PROSITE" id="PS50110">
    <property type="entry name" value="RESPONSE_REGULATORY"/>
    <property type="match status" value="1"/>
</dbReference>
<dbReference type="SUPFAM" id="SSF141868">
    <property type="entry name" value="EAL domain-like"/>
    <property type="match status" value="1"/>
</dbReference>
<dbReference type="SUPFAM" id="SSF52172">
    <property type="entry name" value="CheY-like"/>
    <property type="match status" value="1"/>
</dbReference>
<feature type="domain" description="GGDEF" evidence="10">
    <location>
        <begin position="291"/>
        <end position="424"/>
    </location>
</feature>
<keyword evidence="5" id="KW-0597">Phosphoprotein</keyword>
<dbReference type="PROSITE" id="PS50113">
    <property type="entry name" value="PAC"/>
    <property type="match status" value="1"/>
</dbReference>
<dbReference type="InterPro" id="IPR035965">
    <property type="entry name" value="PAS-like_dom_sf"/>
</dbReference>
<dbReference type="Pfam" id="PF13426">
    <property type="entry name" value="PAS_9"/>
    <property type="match status" value="1"/>
</dbReference>
<dbReference type="InterPro" id="IPR001789">
    <property type="entry name" value="Sig_transdc_resp-reg_receiver"/>
</dbReference>
<dbReference type="InterPro" id="IPR011006">
    <property type="entry name" value="CheY-like_superfamily"/>
</dbReference>
<dbReference type="PROSITE" id="PS50887">
    <property type="entry name" value="GGDEF"/>
    <property type="match status" value="1"/>
</dbReference>
<dbReference type="FunFam" id="3.30.70.270:FF:000001">
    <property type="entry name" value="Diguanylate cyclase domain protein"/>
    <property type="match status" value="1"/>
</dbReference>
<dbReference type="SMART" id="SM00052">
    <property type="entry name" value="EAL"/>
    <property type="match status" value="1"/>
</dbReference>
<dbReference type="eggNOG" id="COG3437">
    <property type="taxonomic scope" value="Bacteria"/>
</dbReference>
<dbReference type="InterPro" id="IPR000014">
    <property type="entry name" value="PAS"/>
</dbReference>
<dbReference type="RefSeq" id="WP_013819046.1">
    <property type="nucleotide sequence ID" value="NC_015572.1"/>
</dbReference>
<dbReference type="KEGG" id="mmt:Metme_2406"/>
<dbReference type="eggNOG" id="COG5001">
    <property type="taxonomic scope" value="Bacteria"/>
</dbReference>
<dbReference type="Pfam" id="PF00072">
    <property type="entry name" value="Response_reg"/>
    <property type="match status" value="1"/>
</dbReference>
<dbReference type="SMART" id="SM00448">
    <property type="entry name" value="REC"/>
    <property type="match status" value="1"/>
</dbReference>
<evidence type="ECO:0000256" key="5">
    <source>
        <dbReference type="PROSITE-ProRule" id="PRU00169"/>
    </source>
</evidence>
<dbReference type="HOGENOM" id="CLU_000445_70_50_6"/>
<dbReference type="PANTHER" id="PTHR44757:SF2">
    <property type="entry name" value="BIOFILM ARCHITECTURE MAINTENANCE PROTEIN MBAA"/>
    <property type="match status" value="1"/>
</dbReference>
<dbReference type="PROSITE" id="PS50883">
    <property type="entry name" value="EAL"/>
    <property type="match status" value="1"/>
</dbReference>
<feature type="domain" description="PAS" evidence="7">
    <location>
        <begin position="134"/>
        <end position="205"/>
    </location>
</feature>
<feature type="modified residue" description="4-aspartylphosphate" evidence="5">
    <location>
        <position position="59"/>
    </location>
</feature>
<dbReference type="NCBIfam" id="TIGR00229">
    <property type="entry name" value="sensory_box"/>
    <property type="match status" value="1"/>
</dbReference>
<reference evidence="12" key="3">
    <citation type="submission" date="2011-05" db="EMBL/GenBank/DDBJ databases">
        <title>Complete sequence of Methylomonas methanica MC09.</title>
        <authorList>
            <consortium name="US DOE Joint Genome Institute"/>
            <person name="Lucas S."/>
            <person name="Han J."/>
            <person name="Lapidus A."/>
            <person name="Cheng J.-F."/>
            <person name="Goodwin L."/>
            <person name="Pitluck S."/>
            <person name="Peters L."/>
            <person name="Mikhailova N."/>
            <person name="Teshima H."/>
            <person name="Han C."/>
            <person name="Tapia R."/>
            <person name="Land M."/>
            <person name="Hauser L."/>
            <person name="Kyrpides N."/>
            <person name="Ivanova N."/>
            <person name="Pagani I."/>
            <person name="Stein L."/>
            <person name="Woyke T."/>
        </authorList>
    </citation>
    <scope>NUCLEOTIDE SEQUENCE [LARGE SCALE GENOMIC DNA]</scope>
    <source>
        <strain evidence="12">MC09</strain>
    </source>
</reference>
<name>F9ZW02_METMM</name>
<dbReference type="CDD" id="cd01948">
    <property type="entry name" value="EAL"/>
    <property type="match status" value="1"/>
</dbReference>
<dbReference type="GO" id="GO:0071111">
    <property type="term" value="F:cyclic-guanylate-specific phosphodiesterase activity"/>
    <property type="evidence" value="ECO:0007669"/>
    <property type="project" value="UniProtKB-EC"/>
</dbReference>
<dbReference type="PROSITE" id="PS50112">
    <property type="entry name" value="PAS"/>
    <property type="match status" value="1"/>
</dbReference>
<dbReference type="OrthoDB" id="9813913at2"/>
<dbReference type="InterPro" id="IPR035919">
    <property type="entry name" value="EAL_sf"/>
</dbReference>
<dbReference type="InterPro" id="IPR000700">
    <property type="entry name" value="PAS-assoc_C"/>
</dbReference>
<dbReference type="SMART" id="SM00267">
    <property type="entry name" value="GGDEF"/>
    <property type="match status" value="1"/>
</dbReference>
<dbReference type="SUPFAM" id="SSF55073">
    <property type="entry name" value="Nucleotide cyclase"/>
    <property type="match status" value="1"/>
</dbReference>
<organism evidence="11 12">
    <name type="scientific">Methylomonas methanica (strain DSM 25384 / MC09)</name>
    <dbReference type="NCBI Taxonomy" id="857087"/>
    <lineage>
        <taxon>Bacteria</taxon>
        <taxon>Pseudomonadati</taxon>
        <taxon>Pseudomonadota</taxon>
        <taxon>Gammaproteobacteria</taxon>
        <taxon>Methylococcales</taxon>
        <taxon>Methylococcaceae</taxon>
        <taxon>Methylomonas</taxon>
    </lineage>
</organism>
<reference evidence="11 12" key="1">
    <citation type="journal article" date="2011" name="J. Bacteriol.">
        <title>Complete Genome Sequence of the Aerobic Marine Methanotroph Methylomonas methanica MC09.</title>
        <authorList>
            <person name="Boden R."/>
            <person name="Cunliffe M."/>
            <person name="Scanlan J."/>
            <person name="Moussard H."/>
            <person name="Kits K.D."/>
            <person name="Klotz M.G."/>
            <person name="Jetten M.S."/>
            <person name="Vuilleumier S."/>
            <person name="Han J."/>
            <person name="Peters L."/>
            <person name="Mikhailova N."/>
            <person name="Teshima H."/>
            <person name="Tapia R."/>
            <person name="Kyrpides N."/>
            <person name="Ivanova N."/>
            <person name="Pagani I."/>
            <person name="Cheng J.F."/>
            <person name="Goodwin L."/>
            <person name="Han C."/>
            <person name="Hauser L."/>
            <person name="Land M.L."/>
            <person name="Lapidus A."/>
            <person name="Lucas S."/>
            <person name="Pitluck S."/>
            <person name="Woyke T."/>
            <person name="Stein L."/>
            <person name="Murrell J.C."/>
        </authorList>
    </citation>
    <scope>NUCLEOTIDE SEQUENCE [LARGE SCALE GENOMIC DNA]</scope>
    <source>
        <strain evidence="11 12">MC09</strain>
    </source>
</reference>
<dbReference type="Gene3D" id="3.30.450.20">
    <property type="entry name" value="PAS domain"/>
    <property type="match status" value="1"/>
</dbReference>
<dbReference type="Pfam" id="PF00563">
    <property type="entry name" value="EAL"/>
    <property type="match status" value="1"/>
</dbReference>
<feature type="domain" description="PAC" evidence="8">
    <location>
        <begin position="207"/>
        <end position="259"/>
    </location>
</feature>
<evidence type="ECO:0000259" key="10">
    <source>
        <dbReference type="PROSITE" id="PS50887"/>
    </source>
</evidence>
<dbReference type="InterPro" id="IPR052155">
    <property type="entry name" value="Biofilm_reg_signaling"/>
</dbReference>
<dbReference type="Gene3D" id="3.20.20.450">
    <property type="entry name" value="EAL domain"/>
    <property type="match status" value="1"/>
</dbReference>
<dbReference type="SMART" id="SM00086">
    <property type="entry name" value="PAC"/>
    <property type="match status" value="1"/>
</dbReference>
<keyword evidence="3" id="KW-0973">c-di-GMP</keyword>
<proteinExistence type="predicted"/>
<dbReference type="SUPFAM" id="SSF55785">
    <property type="entry name" value="PYP-like sensor domain (PAS domain)"/>
    <property type="match status" value="1"/>
</dbReference>
<protein>
    <recommendedName>
        <fullName evidence="2">cyclic-guanylate-specific phosphodiesterase</fullName>
        <ecNumber evidence="2">3.1.4.52</ecNumber>
    </recommendedName>
</protein>
<comment type="cofactor">
    <cofactor evidence="1">
        <name>Mg(2+)</name>
        <dbReference type="ChEBI" id="CHEBI:18420"/>
    </cofactor>
</comment>
<comment type="catalytic activity">
    <reaction evidence="4">
        <text>3',3'-c-di-GMP + H2O = 5'-phosphoguanylyl(3'-&gt;5')guanosine + H(+)</text>
        <dbReference type="Rhea" id="RHEA:24902"/>
        <dbReference type="ChEBI" id="CHEBI:15377"/>
        <dbReference type="ChEBI" id="CHEBI:15378"/>
        <dbReference type="ChEBI" id="CHEBI:58754"/>
        <dbReference type="ChEBI" id="CHEBI:58805"/>
        <dbReference type="EC" id="3.1.4.52"/>
    </reaction>
    <physiologicalReaction direction="left-to-right" evidence="4">
        <dbReference type="Rhea" id="RHEA:24903"/>
    </physiologicalReaction>
</comment>
<evidence type="ECO:0000259" key="9">
    <source>
        <dbReference type="PROSITE" id="PS50883"/>
    </source>
</evidence>
<evidence type="ECO:0000259" key="6">
    <source>
        <dbReference type="PROSITE" id="PS50110"/>
    </source>
</evidence>
<evidence type="ECO:0000313" key="12">
    <source>
        <dbReference type="Proteomes" id="UP000008888"/>
    </source>
</evidence>
<dbReference type="CDD" id="cd01949">
    <property type="entry name" value="GGDEF"/>
    <property type="match status" value="1"/>
</dbReference>
<keyword evidence="12" id="KW-1185">Reference proteome</keyword>
<dbReference type="STRING" id="857087.Metme_2406"/>
<dbReference type="InterPro" id="IPR043128">
    <property type="entry name" value="Rev_trsase/Diguanyl_cyclase"/>
</dbReference>
<dbReference type="EC" id="3.1.4.52" evidence="2"/>
<dbReference type="Pfam" id="PF00990">
    <property type="entry name" value="GGDEF"/>
    <property type="match status" value="1"/>
</dbReference>
<dbReference type="AlphaFoldDB" id="F9ZW02"/>
<dbReference type="GO" id="GO:0071732">
    <property type="term" value="P:cellular response to nitric oxide"/>
    <property type="evidence" value="ECO:0007669"/>
    <property type="project" value="UniProtKB-ARBA"/>
</dbReference>
<evidence type="ECO:0000256" key="1">
    <source>
        <dbReference type="ARBA" id="ARBA00001946"/>
    </source>
</evidence>
<dbReference type="Gene3D" id="3.30.70.270">
    <property type="match status" value="1"/>
</dbReference>
<gene>
    <name evidence="11" type="ordered locus">Metme_2406</name>
</gene>
<feature type="domain" description="EAL" evidence="9">
    <location>
        <begin position="433"/>
        <end position="687"/>
    </location>
</feature>
<evidence type="ECO:0000256" key="4">
    <source>
        <dbReference type="ARBA" id="ARBA00051114"/>
    </source>
</evidence>
<dbReference type="InterPro" id="IPR000160">
    <property type="entry name" value="GGDEF_dom"/>
</dbReference>
<evidence type="ECO:0000259" key="8">
    <source>
        <dbReference type="PROSITE" id="PS50113"/>
    </source>
</evidence>
<dbReference type="NCBIfam" id="TIGR00254">
    <property type="entry name" value="GGDEF"/>
    <property type="match status" value="1"/>
</dbReference>
<dbReference type="InterPro" id="IPR001633">
    <property type="entry name" value="EAL_dom"/>
</dbReference>
<evidence type="ECO:0000256" key="3">
    <source>
        <dbReference type="ARBA" id="ARBA00022636"/>
    </source>
</evidence>
<dbReference type="SMART" id="SM00091">
    <property type="entry name" value="PAS"/>
    <property type="match status" value="1"/>
</dbReference>
<accession>F9ZW02</accession>
<dbReference type="PANTHER" id="PTHR44757">
    <property type="entry name" value="DIGUANYLATE CYCLASE DGCP"/>
    <property type="match status" value="1"/>
</dbReference>